<dbReference type="Pfam" id="PF04392">
    <property type="entry name" value="ABC_sub_bind"/>
    <property type="match status" value="1"/>
</dbReference>
<dbReference type="Proteomes" id="UP000324781">
    <property type="component" value="Unassembled WGS sequence"/>
</dbReference>
<dbReference type="InterPro" id="IPR043128">
    <property type="entry name" value="Rev_trsase/Diguanyl_cyclase"/>
</dbReference>
<keyword evidence="1" id="KW-0175">Coiled coil</keyword>
<protein>
    <submittedName>
        <fullName evidence="5">Diguanylate cyclase (GGDEF) domain-containing protein</fullName>
    </submittedName>
</protein>
<evidence type="ECO:0000313" key="6">
    <source>
        <dbReference type="Proteomes" id="UP000324781"/>
    </source>
</evidence>
<evidence type="ECO:0000256" key="2">
    <source>
        <dbReference type="SAM" id="Phobius"/>
    </source>
</evidence>
<dbReference type="Pfam" id="PF00563">
    <property type="entry name" value="EAL"/>
    <property type="match status" value="1"/>
</dbReference>
<dbReference type="InterPro" id="IPR000160">
    <property type="entry name" value="GGDEF_dom"/>
</dbReference>
<dbReference type="PROSITE" id="PS50883">
    <property type="entry name" value="EAL"/>
    <property type="match status" value="1"/>
</dbReference>
<dbReference type="Gene3D" id="3.20.20.450">
    <property type="entry name" value="EAL domain"/>
    <property type="match status" value="1"/>
</dbReference>
<feature type="domain" description="GGDEF" evidence="4">
    <location>
        <begin position="460"/>
        <end position="593"/>
    </location>
</feature>
<dbReference type="SUPFAM" id="SSF141868">
    <property type="entry name" value="EAL domain-like"/>
    <property type="match status" value="1"/>
</dbReference>
<proteinExistence type="predicted"/>
<dbReference type="InterPro" id="IPR035919">
    <property type="entry name" value="EAL_sf"/>
</dbReference>
<dbReference type="AlphaFoldDB" id="A0A1M6E437"/>
<dbReference type="SMART" id="SM00267">
    <property type="entry name" value="GGDEF"/>
    <property type="match status" value="1"/>
</dbReference>
<dbReference type="Pfam" id="PF00990">
    <property type="entry name" value="GGDEF"/>
    <property type="match status" value="1"/>
</dbReference>
<dbReference type="Gene3D" id="3.30.70.270">
    <property type="match status" value="1"/>
</dbReference>
<dbReference type="NCBIfam" id="TIGR00254">
    <property type="entry name" value="GGDEF"/>
    <property type="match status" value="1"/>
</dbReference>
<dbReference type="PROSITE" id="PS50887">
    <property type="entry name" value="GGDEF"/>
    <property type="match status" value="1"/>
</dbReference>
<sequence>MIYVDYGDDMSFRIGTRHILIFAILLVMLAMFVMVSAHARPMDEQKHVLILNSYHESFTWTREIVGGILDTLHESDYILNISVEYMDWKNYPNEDNLRRLAEYYRYKYRDRQLDVIITSDDAALEFALKNRAELFSNAPVVFCGVNEMGMDAIVSGHDNVTGILEQVDPGDTVRLAIEAMPGLKKIYILYDTTESGMSSGQLALSTLKKIRPDIEGISLNNMTYKEIFDTVERIESDSAIYIVSFYSDKDGNSMSFEQLCHMISQRSKVPVFHLYDFTIGHGAIGGSMLSGRLQGEHAARIALRILNGESASDIPVSREKTVRTIYDYKQLARFGIPLDRIDPNSEVINSPFSFFDEYKLEVLVVLGVIIILTVLIVVLVIYVRRLKVAEKKLQESYEEMEATYEELFATQGELSVKYEEMKDIQEKLRQNAYHDSLTGLPNRLSLFENMQEIIKTRKDELCALLYVDSDNFKFINDTLGHTNGDKLIVKMGKRLSAILRKNQTIYRLGGDEFIICYCSPRSIRAVEDFAQKIIHSFAKPFTIGGSTLYVTVSIGIAIYPDHGTDTEELLRHADLAMYRAKATGKNKYFIYNKDLQIAFEKRMKIEKNLRGAMDNNEFFLYFQPQMDILDGRITGFEALLRWQNPELGFVPPLDFIGIAEETHLIIPIGQWVLKNACMFLKKLNDMGYRDMMIAVNVSILQLLQENFVDMVLNTIEESGLKPEQVELEITESILVESYQTIRTRLLQLKEAGVKIALDDFGKGSSSLSSLKQLPINTLKIDKSFVDSISTGQIGESFIDTIVMMGRKMGLVVLAEGVEKKEQIEYLIKRKCHRAQGYFISKPMPEDQAIVLCRDWSNPLVKETV</sequence>
<dbReference type="InterPro" id="IPR050706">
    <property type="entry name" value="Cyclic-di-GMP_PDE-like"/>
</dbReference>
<keyword evidence="2" id="KW-0472">Membrane</keyword>
<dbReference type="EMBL" id="FQZP01000010">
    <property type="protein sequence ID" value="SHI80262.1"/>
    <property type="molecule type" value="Genomic_DNA"/>
</dbReference>
<dbReference type="CDD" id="cd01949">
    <property type="entry name" value="GGDEF"/>
    <property type="match status" value="1"/>
</dbReference>
<dbReference type="InterPro" id="IPR007487">
    <property type="entry name" value="ABC_transpt-TYRBP-like"/>
</dbReference>
<feature type="coiled-coil region" evidence="1">
    <location>
        <begin position="383"/>
        <end position="410"/>
    </location>
</feature>
<evidence type="ECO:0000256" key="1">
    <source>
        <dbReference type="SAM" id="Coils"/>
    </source>
</evidence>
<name>A0A1M6E437_9FIRM</name>
<keyword evidence="2" id="KW-1133">Transmembrane helix</keyword>
<dbReference type="InterPro" id="IPR029787">
    <property type="entry name" value="Nucleotide_cyclase"/>
</dbReference>
<feature type="domain" description="EAL" evidence="3">
    <location>
        <begin position="602"/>
        <end position="856"/>
    </location>
</feature>
<evidence type="ECO:0000259" key="4">
    <source>
        <dbReference type="PROSITE" id="PS50887"/>
    </source>
</evidence>
<dbReference type="OrthoDB" id="9762141at2"/>
<reference evidence="5 6" key="1">
    <citation type="submission" date="2016-11" db="EMBL/GenBank/DDBJ databases">
        <authorList>
            <person name="Varghese N."/>
            <person name="Submissions S."/>
        </authorList>
    </citation>
    <scope>NUCLEOTIDE SEQUENCE [LARGE SCALE GENOMIC DNA]</scope>
    <source>
        <strain evidence="5 6">DSM 19027</strain>
    </source>
</reference>
<keyword evidence="2" id="KW-0812">Transmembrane</keyword>
<keyword evidence="6" id="KW-1185">Reference proteome</keyword>
<dbReference type="GO" id="GO:0071111">
    <property type="term" value="F:cyclic-guanylate-specific phosphodiesterase activity"/>
    <property type="evidence" value="ECO:0007669"/>
    <property type="project" value="InterPro"/>
</dbReference>
<evidence type="ECO:0000313" key="5">
    <source>
        <dbReference type="EMBL" id="SHI80262.1"/>
    </source>
</evidence>
<dbReference type="InterPro" id="IPR001633">
    <property type="entry name" value="EAL_dom"/>
</dbReference>
<dbReference type="Gene3D" id="3.40.50.2300">
    <property type="match status" value="2"/>
</dbReference>
<organism evidence="5 6">
    <name type="scientific">Thermoclostridium caenicola</name>
    <dbReference type="NCBI Taxonomy" id="659425"/>
    <lineage>
        <taxon>Bacteria</taxon>
        <taxon>Bacillati</taxon>
        <taxon>Bacillota</taxon>
        <taxon>Clostridia</taxon>
        <taxon>Eubacteriales</taxon>
        <taxon>Oscillospiraceae</taxon>
        <taxon>Thermoclostridium</taxon>
    </lineage>
</organism>
<dbReference type="CDD" id="cd01948">
    <property type="entry name" value="EAL"/>
    <property type="match status" value="1"/>
</dbReference>
<accession>A0A1M6E437</accession>
<feature type="transmembrane region" description="Helical" evidence="2">
    <location>
        <begin position="362"/>
        <end position="383"/>
    </location>
</feature>
<dbReference type="SUPFAM" id="SSF55073">
    <property type="entry name" value="Nucleotide cyclase"/>
    <property type="match status" value="1"/>
</dbReference>
<dbReference type="PANTHER" id="PTHR33121:SF70">
    <property type="entry name" value="SIGNALING PROTEIN YKOW"/>
    <property type="match status" value="1"/>
</dbReference>
<gene>
    <name evidence="5" type="ORF">SAMN05444373_101037</name>
</gene>
<evidence type="ECO:0000259" key="3">
    <source>
        <dbReference type="PROSITE" id="PS50883"/>
    </source>
</evidence>
<dbReference type="PANTHER" id="PTHR33121">
    <property type="entry name" value="CYCLIC DI-GMP PHOSPHODIESTERASE PDEF"/>
    <property type="match status" value="1"/>
</dbReference>
<feature type="transmembrane region" description="Helical" evidence="2">
    <location>
        <begin position="19"/>
        <end position="39"/>
    </location>
</feature>
<dbReference type="SMART" id="SM00052">
    <property type="entry name" value="EAL"/>
    <property type="match status" value="1"/>
</dbReference>